<dbReference type="STRING" id="3914.A0A0L9UHE3"/>
<dbReference type="Pfam" id="PF14365">
    <property type="entry name" value="Neprosin_AP"/>
    <property type="match status" value="1"/>
</dbReference>
<feature type="domain" description="Neprosin PEP catalytic" evidence="1">
    <location>
        <begin position="183"/>
        <end position="443"/>
    </location>
</feature>
<dbReference type="InterPro" id="IPR004314">
    <property type="entry name" value="Neprosin"/>
</dbReference>
<dbReference type="OMA" id="SHEQYHI"/>
<evidence type="ECO:0000313" key="2">
    <source>
        <dbReference type="EMBL" id="KOM42183.1"/>
    </source>
</evidence>
<dbReference type="InterPro" id="IPR025521">
    <property type="entry name" value="Neprosin_propep"/>
</dbReference>
<dbReference type="InterPro" id="IPR053168">
    <property type="entry name" value="Glutamic_endopeptidase"/>
</dbReference>
<dbReference type="Proteomes" id="UP000053144">
    <property type="component" value="Chromosome 4"/>
</dbReference>
<dbReference type="Gramene" id="KOM42183">
    <property type="protein sequence ID" value="KOM42183"/>
    <property type="gene ID" value="LR48_Vigan04g238100"/>
</dbReference>
<organism evidence="2 3">
    <name type="scientific">Phaseolus angularis</name>
    <name type="common">Azuki bean</name>
    <name type="synonym">Vigna angularis</name>
    <dbReference type="NCBI Taxonomy" id="3914"/>
    <lineage>
        <taxon>Eukaryota</taxon>
        <taxon>Viridiplantae</taxon>
        <taxon>Streptophyta</taxon>
        <taxon>Embryophyta</taxon>
        <taxon>Tracheophyta</taxon>
        <taxon>Spermatophyta</taxon>
        <taxon>Magnoliopsida</taxon>
        <taxon>eudicotyledons</taxon>
        <taxon>Gunneridae</taxon>
        <taxon>Pentapetalae</taxon>
        <taxon>rosids</taxon>
        <taxon>fabids</taxon>
        <taxon>Fabales</taxon>
        <taxon>Fabaceae</taxon>
        <taxon>Papilionoideae</taxon>
        <taxon>50 kb inversion clade</taxon>
        <taxon>NPAAA clade</taxon>
        <taxon>indigoferoid/millettioid clade</taxon>
        <taxon>Phaseoleae</taxon>
        <taxon>Vigna</taxon>
    </lineage>
</organism>
<dbReference type="AlphaFoldDB" id="A0A0L9UHE3"/>
<evidence type="ECO:0000313" key="3">
    <source>
        <dbReference type="Proteomes" id="UP000053144"/>
    </source>
</evidence>
<name>A0A0L9UHE3_PHAAN</name>
<gene>
    <name evidence="2" type="ORF">LR48_Vigan04g238100</name>
</gene>
<evidence type="ECO:0000259" key="1">
    <source>
        <dbReference type="PROSITE" id="PS52045"/>
    </source>
</evidence>
<sequence length="443" mass="49792">MIIRVDVSRRRRAAGRGTGRRKFGRNWSKDRTSEMKETKATIMFLCVFFALCIRSNFQAKPLSTVETEIEAKLKQLNKPAVKTIKSEDGDIIDCVNIYDQPAFDHPALKNHTIKMMPDYMLQLENSSTVEEDSESQIFQTWQKSGSCPQGTIPIRRIVKEDLLRAASLDSFGQKFPQHNDNSTGQEDGYVPPTRSSAFLLTVGFNYIGAQADINVWNPKVAQTNEFTTAQIWLKNSNGPYFSSVESGWTVNPKLYGDFATRLFAYWTRDSYRSTGCFDLTCSGFVQTGQVALGASIGPVSLFYREQYDINVGIFLEPKSGNWYLKVKNNMAVGYWPGEIVGLLRHSATSVEWGGQVSSTNIRTKKPHTATQMGSGEFANGLYQQACYMKNVKIMDYSLQLKYPRDVTPVAQEPFCYSALNDARPGVEPMFYFGGPGQDLPYCS</sequence>
<dbReference type="EMBL" id="CM003374">
    <property type="protein sequence ID" value="KOM42183.1"/>
    <property type="molecule type" value="Genomic_DNA"/>
</dbReference>
<dbReference type="Gene3D" id="3.90.1320.10">
    <property type="entry name" value="Outer-capsid protein sigma 3, large lobe"/>
    <property type="match status" value="1"/>
</dbReference>
<dbReference type="PANTHER" id="PTHR31589:SF2">
    <property type="entry name" value="ASLB (DUF239)-RELATED"/>
    <property type="match status" value="1"/>
</dbReference>
<dbReference type="PROSITE" id="PS52045">
    <property type="entry name" value="NEPROSIN_PEP_CD"/>
    <property type="match status" value="1"/>
</dbReference>
<proteinExistence type="predicted"/>
<accession>A0A0L9UHE3</accession>
<reference evidence="3" key="1">
    <citation type="journal article" date="2015" name="Proc. Natl. Acad. Sci. U.S.A.">
        <title>Genome sequencing of adzuki bean (Vigna angularis) provides insight into high starch and low fat accumulation and domestication.</title>
        <authorList>
            <person name="Yang K."/>
            <person name="Tian Z."/>
            <person name="Chen C."/>
            <person name="Luo L."/>
            <person name="Zhao B."/>
            <person name="Wang Z."/>
            <person name="Yu L."/>
            <person name="Li Y."/>
            <person name="Sun Y."/>
            <person name="Li W."/>
            <person name="Chen Y."/>
            <person name="Li Y."/>
            <person name="Zhang Y."/>
            <person name="Ai D."/>
            <person name="Zhao J."/>
            <person name="Shang C."/>
            <person name="Ma Y."/>
            <person name="Wu B."/>
            <person name="Wang M."/>
            <person name="Gao L."/>
            <person name="Sun D."/>
            <person name="Zhang P."/>
            <person name="Guo F."/>
            <person name="Wang W."/>
            <person name="Li Y."/>
            <person name="Wang J."/>
            <person name="Varshney R.K."/>
            <person name="Wang J."/>
            <person name="Ling H.Q."/>
            <person name="Wan P."/>
        </authorList>
    </citation>
    <scope>NUCLEOTIDE SEQUENCE</scope>
    <source>
        <strain evidence="3">cv. Jingnong 6</strain>
    </source>
</reference>
<dbReference type="PANTHER" id="PTHR31589">
    <property type="entry name" value="PROTEIN, PUTATIVE (DUF239)-RELATED-RELATED"/>
    <property type="match status" value="1"/>
</dbReference>
<dbReference type="Pfam" id="PF03080">
    <property type="entry name" value="Neprosin"/>
    <property type="match status" value="1"/>
</dbReference>
<protein>
    <recommendedName>
        <fullName evidence="1">Neprosin PEP catalytic domain-containing protein</fullName>
    </recommendedName>
</protein>